<sequence length="805" mass="93247">MGIPTLSAEYGQEGDIRYWRDLDLDQKNYLIQVMTPGDLAPEIIRQLAIQMNITNAGILFDKNFIMNHKYKSLLLNVPTRHVINNLQNSNELIKEQLMRLRDLDVVNYFLLGDEKSIDTVLDIAESLSFTGRKYGWFVLTLNDELWPSCQCENITLLYIKPQSPTLGNQSEVESVARTILPKTFLTSAFYYDLTLLGVRAMKSALDNGDWPLEPHQINCNIYNETNTPTRGLDFLAKLMATSKNMTPTYAGIHWGRKNGEHGADFKMFMYLVNMEREKIASRKQSGEWQAGIDTTVQITNEDIMNNSAITNYRVVTIQHAPFMMYNNKTNRWYGFCIDLLDAIRETVPFEYEVREVEDGQYGALNENGSWDGIIRELVDKRADIGLGSIWVMAEREKVVDFTVPYYDLVGLTIMMLKTKTTTSLFKFLTVLERDVWLCILAAYFFTSFLMWTFDRWSPYSYQNNREKYKDDDEKREFNLRECFWFCMTSLTPQGGGEAPKNLSGRLVAATWWLFGFIIIASYTANLAAFLTVSRLEIPIETLEDLSKQYKIQYAPMLNSPAYVYFDRMANIESRFYDIWKDMSLNDSLSDVERAKLAVWDYPVSDKYTKMFQAMKEAGFPSTIDEALKRIRRKGQYENNEFAFIGDASTVKYLVLTNCDLTQVGEEFSRKPYAIAVQQGSPLKDQFNNAILILLNKRRLEKLKDKWWKNNPMRKNCDLENDQSDGISIHNIGGVFLVIFVGIVFACLTLAFEYWYYRYRAKVSDIAIRNDTSPKSKITKAIKPIRFNLHPAPTHGFKSMQFRSRF</sequence>
<feature type="domain" description="Ionotropic glutamate receptor L-glutamate and glycine-binding" evidence="18">
    <location>
        <begin position="321"/>
        <end position="379"/>
    </location>
</feature>
<evidence type="ECO:0000256" key="13">
    <source>
        <dbReference type="PIRSR" id="PIRSR601508-1"/>
    </source>
</evidence>
<dbReference type="CDD" id="cd13717">
    <property type="entry name" value="PBP2_iGluR_putative"/>
    <property type="match status" value="1"/>
</dbReference>
<dbReference type="STRING" id="104421.E2AXJ9"/>
<dbReference type="PANTHER" id="PTHR18966">
    <property type="entry name" value="IONOTROPIC GLUTAMATE RECEPTOR"/>
    <property type="match status" value="1"/>
</dbReference>
<dbReference type="FunFam" id="1.10.287.70:FF:000080">
    <property type="entry name" value="Glutamate receptor ionotropic, kainate"/>
    <property type="match status" value="1"/>
</dbReference>
<feature type="domain" description="Ionotropic glutamate receptor C-terminal" evidence="17">
    <location>
        <begin position="311"/>
        <end position="709"/>
    </location>
</feature>
<dbReference type="GO" id="GO:0015276">
    <property type="term" value="F:ligand-gated monoatomic ion channel activity"/>
    <property type="evidence" value="ECO:0007669"/>
    <property type="project" value="InterPro"/>
</dbReference>
<keyword evidence="5 16" id="KW-0812">Transmembrane</keyword>
<dbReference type="InterPro" id="IPR015683">
    <property type="entry name" value="Ionotropic_Glu_rcpt"/>
</dbReference>
<keyword evidence="3" id="KW-0813">Transport</keyword>
<evidence type="ECO:0000313" key="19">
    <source>
        <dbReference type="EMBL" id="EFN61837.1"/>
    </source>
</evidence>
<keyword evidence="6 16" id="KW-1133">Transmembrane helix</keyword>
<dbReference type="OMA" id="DTFVMDH"/>
<feature type="transmembrane region" description="Helical" evidence="16">
    <location>
        <begin position="511"/>
        <end position="532"/>
    </location>
</feature>
<dbReference type="FunFam" id="3.40.190.10:FF:000160">
    <property type="entry name" value="GLutamate Receptor family (AMPA)"/>
    <property type="match status" value="1"/>
</dbReference>
<keyword evidence="15" id="KW-1015">Disulfide bond</keyword>
<keyword evidence="10" id="KW-0325">Glycoprotein</keyword>
<evidence type="ECO:0000256" key="10">
    <source>
        <dbReference type="ARBA" id="ARBA00023180"/>
    </source>
</evidence>
<keyword evidence="7" id="KW-0406">Ion transport</keyword>
<gene>
    <name evidence="19" type="ORF">EAG_10744</name>
</gene>
<feature type="binding site" evidence="13">
    <location>
        <position position="646"/>
    </location>
    <ligand>
        <name>L-glutamate</name>
        <dbReference type="ChEBI" id="CHEBI:29985"/>
    </ligand>
</feature>
<dbReference type="Pfam" id="PF00060">
    <property type="entry name" value="Lig_chan"/>
    <property type="match status" value="1"/>
</dbReference>
<evidence type="ECO:0000256" key="3">
    <source>
        <dbReference type="ARBA" id="ARBA00022448"/>
    </source>
</evidence>
<dbReference type="InterPro" id="IPR001320">
    <property type="entry name" value="Iontro_rcpt_C"/>
</dbReference>
<dbReference type="GO" id="GO:0005886">
    <property type="term" value="C:plasma membrane"/>
    <property type="evidence" value="ECO:0007669"/>
    <property type="project" value="UniProtKB-SubCell"/>
</dbReference>
<evidence type="ECO:0000256" key="11">
    <source>
        <dbReference type="ARBA" id="ARBA00023286"/>
    </source>
</evidence>
<feature type="binding site" evidence="13">
    <location>
        <position position="395"/>
    </location>
    <ligand>
        <name>L-glutamate</name>
        <dbReference type="ChEBI" id="CHEBI:29985"/>
    </ligand>
</feature>
<evidence type="ECO:0000256" key="9">
    <source>
        <dbReference type="ARBA" id="ARBA00023170"/>
    </source>
</evidence>
<dbReference type="InParanoid" id="E2AXJ9"/>
<evidence type="ECO:0000256" key="16">
    <source>
        <dbReference type="SAM" id="Phobius"/>
    </source>
</evidence>
<dbReference type="Pfam" id="PF10613">
    <property type="entry name" value="Lig_chan-Glu_bd"/>
    <property type="match status" value="1"/>
</dbReference>
<evidence type="ECO:0000256" key="7">
    <source>
        <dbReference type="ARBA" id="ARBA00023065"/>
    </source>
</evidence>
<feature type="site" description="Crucial to convey clamshell closure to channel opening" evidence="14">
    <location>
        <position position="539"/>
    </location>
</feature>
<dbReference type="SMART" id="SM00918">
    <property type="entry name" value="Lig_chan-Glu_bd"/>
    <property type="match status" value="1"/>
</dbReference>
<dbReference type="Gene3D" id="3.40.190.10">
    <property type="entry name" value="Periplasmic binding protein-like II"/>
    <property type="match status" value="2"/>
</dbReference>
<dbReference type="InterPro" id="IPR019594">
    <property type="entry name" value="Glu/Gly-bd"/>
</dbReference>
<evidence type="ECO:0000313" key="20">
    <source>
        <dbReference type="Proteomes" id="UP000000311"/>
    </source>
</evidence>
<feature type="transmembrane region" description="Helical" evidence="16">
    <location>
        <begin position="435"/>
        <end position="453"/>
    </location>
</feature>
<dbReference type="SUPFAM" id="SSF81324">
    <property type="entry name" value="Voltage-gated potassium channels"/>
    <property type="match status" value="1"/>
</dbReference>
<dbReference type="PRINTS" id="PR00177">
    <property type="entry name" value="NMDARECEPTOR"/>
</dbReference>
<evidence type="ECO:0000256" key="6">
    <source>
        <dbReference type="ARBA" id="ARBA00022989"/>
    </source>
</evidence>
<dbReference type="SUPFAM" id="SSF53850">
    <property type="entry name" value="Periplasmic binding protein-like II"/>
    <property type="match status" value="1"/>
</dbReference>
<name>E2AXJ9_CAMFO</name>
<dbReference type="SMART" id="SM00079">
    <property type="entry name" value="PBPe"/>
    <property type="match status" value="1"/>
</dbReference>
<dbReference type="OrthoDB" id="5984008at2759"/>
<keyword evidence="12" id="KW-0407">Ion channel</keyword>
<protein>
    <submittedName>
        <fullName evidence="19">Glutamate receptor, ionotropic kainate 2</fullName>
    </submittedName>
</protein>
<evidence type="ECO:0000256" key="4">
    <source>
        <dbReference type="ARBA" id="ARBA00022475"/>
    </source>
</evidence>
<dbReference type="Proteomes" id="UP000000311">
    <property type="component" value="Unassembled WGS sequence"/>
</dbReference>
<comment type="similarity">
    <text evidence="2">Belongs to the glutamate-gated ion channel (TC 1.A.10.1) family.</text>
</comment>
<feature type="disulfide bond" evidence="15">
    <location>
        <begin position="658"/>
        <end position="716"/>
    </location>
</feature>
<dbReference type="AlphaFoldDB" id="E2AXJ9"/>
<evidence type="ECO:0000256" key="2">
    <source>
        <dbReference type="ARBA" id="ARBA00008685"/>
    </source>
</evidence>
<evidence type="ECO:0000256" key="14">
    <source>
        <dbReference type="PIRSR" id="PIRSR601508-2"/>
    </source>
</evidence>
<keyword evidence="8 16" id="KW-0472">Membrane</keyword>
<dbReference type="FunCoup" id="E2AXJ9">
    <property type="interactions" value="6"/>
</dbReference>
<dbReference type="GO" id="GO:0038023">
    <property type="term" value="F:signaling receptor activity"/>
    <property type="evidence" value="ECO:0007669"/>
    <property type="project" value="InterPro"/>
</dbReference>
<evidence type="ECO:0000259" key="18">
    <source>
        <dbReference type="SMART" id="SM00918"/>
    </source>
</evidence>
<evidence type="ECO:0000256" key="12">
    <source>
        <dbReference type="ARBA" id="ARBA00023303"/>
    </source>
</evidence>
<dbReference type="FunFam" id="3.40.190.10:FF:000142">
    <property type="entry name" value="Ionotropic receptor 25a"/>
    <property type="match status" value="1"/>
</dbReference>
<dbReference type="Gene3D" id="1.10.287.70">
    <property type="match status" value="1"/>
</dbReference>
<evidence type="ECO:0000256" key="15">
    <source>
        <dbReference type="PIRSR" id="PIRSR601508-3"/>
    </source>
</evidence>
<keyword evidence="4" id="KW-1003">Cell membrane</keyword>
<feature type="transmembrane region" description="Helical" evidence="16">
    <location>
        <begin position="734"/>
        <end position="756"/>
    </location>
</feature>
<evidence type="ECO:0000256" key="5">
    <source>
        <dbReference type="ARBA" id="ARBA00022692"/>
    </source>
</evidence>
<evidence type="ECO:0000259" key="17">
    <source>
        <dbReference type="SMART" id="SM00079"/>
    </source>
</evidence>
<dbReference type="InterPro" id="IPR001508">
    <property type="entry name" value="Iono_Glu_rcpt_met"/>
</dbReference>
<evidence type="ECO:0000256" key="1">
    <source>
        <dbReference type="ARBA" id="ARBA00004651"/>
    </source>
</evidence>
<organism evidence="20">
    <name type="scientific">Camponotus floridanus</name>
    <name type="common">Florida carpenter ant</name>
    <dbReference type="NCBI Taxonomy" id="104421"/>
    <lineage>
        <taxon>Eukaryota</taxon>
        <taxon>Metazoa</taxon>
        <taxon>Ecdysozoa</taxon>
        <taxon>Arthropoda</taxon>
        <taxon>Hexapoda</taxon>
        <taxon>Insecta</taxon>
        <taxon>Pterygota</taxon>
        <taxon>Neoptera</taxon>
        <taxon>Endopterygota</taxon>
        <taxon>Hymenoptera</taxon>
        <taxon>Apocrita</taxon>
        <taxon>Aculeata</taxon>
        <taxon>Formicoidea</taxon>
        <taxon>Formicidae</taxon>
        <taxon>Formicinae</taxon>
        <taxon>Camponotus</taxon>
    </lineage>
</organism>
<evidence type="ECO:0000256" key="8">
    <source>
        <dbReference type="ARBA" id="ARBA00023136"/>
    </source>
</evidence>
<proteinExistence type="inferred from homology"/>
<dbReference type="EMBL" id="GL443590">
    <property type="protein sequence ID" value="EFN61837.1"/>
    <property type="molecule type" value="Genomic_DNA"/>
</dbReference>
<accession>E2AXJ9</accession>
<reference evidence="19 20" key="1">
    <citation type="journal article" date="2010" name="Science">
        <title>Genomic comparison of the ants Camponotus floridanus and Harpegnathos saltator.</title>
        <authorList>
            <person name="Bonasio R."/>
            <person name="Zhang G."/>
            <person name="Ye C."/>
            <person name="Mutti N.S."/>
            <person name="Fang X."/>
            <person name="Qin N."/>
            <person name="Donahue G."/>
            <person name="Yang P."/>
            <person name="Li Q."/>
            <person name="Li C."/>
            <person name="Zhang P."/>
            <person name="Huang Z."/>
            <person name="Berger S.L."/>
            <person name="Reinberg D."/>
            <person name="Wang J."/>
            <person name="Liebig J."/>
        </authorList>
    </citation>
    <scope>NUCLEOTIDE SEQUENCE [LARGE SCALE GENOMIC DNA]</scope>
    <source>
        <strain evidence="20">C129</strain>
    </source>
</reference>
<keyword evidence="11" id="KW-1071">Ligand-gated ion channel</keyword>
<keyword evidence="9 19" id="KW-0675">Receptor</keyword>
<keyword evidence="20" id="KW-1185">Reference proteome</keyword>
<comment type="subcellular location">
    <subcellularLocation>
        <location evidence="1">Cell membrane</location>
        <topology evidence="1">Multi-pass membrane protein</topology>
    </subcellularLocation>
</comment>